<dbReference type="Proteomes" id="UP000017590">
    <property type="component" value="Chromosome"/>
</dbReference>
<evidence type="ECO:0000256" key="1">
    <source>
        <dbReference type="ARBA" id="ARBA00023125"/>
    </source>
</evidence>
<dbReference type="CDD" id="cd00093">
    <property type="entry name" value="HTH_XRE"/>
    <property type="match status" value="1"/>
</dbReference>
<evidence type="ECO:0000313" key="3">
    <source>
        <dbReference type="EMBL" id="AGY76379.1"/>
    </source>
</evidence>
<dbReference type="RefSeq" id="WP_013236754.1">
    <property type="nucleotide sequence ID" value="NC_022592.1"/>
</dbReference>
<reference evidence="4" key="1">
    <citation type="journal article" date="2014" name="Biotechnol. Biofuels">
        <title>Comparison of single-molecule sequencing and hybrid approaches for finishing the genome of Clostridium autoethanogenum and analysis of CRISPR systems in industrial relevant Clostridia.</title>
        <authorList>
            <person name="Brown S.D."/>
            <person name="Nagaraju S."/>
            <person name="Utturkar S."/>
            <person name="De Tissera S."/>
            <person name="Segovia S."/>
            <person name="Mitchell W."/>
            <person name="Land M.L."/>
            <person name="Dassanayake A."/>
            <person name="Kopke M."/>
        </authorList>
    </citation>
    <scope>NUCLEOTIDE SEQUENCE [LARGE SCALE GENOMIC DNA]</scope>
    <source>
        <strain evidence="4">DSM 10061</strain>
    </source>
</reference>
<dbReference type="PROSITE" id="PS50943">
    <property type="entry name" value="HTH_CROC1"/>
    <property type="match status" value="1"/>
</dbReference>
<dbReference type="Gene3D" id="1.10.260.40">
    <property type="entry name" value="lambda repressor-like DNA-binding domains"/>
    <property type="match status" value="1"/>
</dbReference>
<dbReference type="Pfam" id="PF01381">
    <property type="entry name" value="HTH_3"/>
    <property type="match status" value="1"/>
</dbReference>
<gene>
    <name evidence="3" type="ORF">CAETHG_2166</name>
</gene>
<keyword evidence="4" id="KW-1185">Reference proteome</keyword>
<protein>
    <submittedName>
        <fullName evidence="3">Helix-turn-helix transcriptional regulator</fullName>
    </submittedName>
</protein>
<dbReference type="EMBL" id="CP006763">
    <property type="protein sequence ID" value="AGY76379.1"/>
    <property type="molecule type" value="Genomic_DNA"/>
</dbReference>
<dbReference type="InterPro" id="IPR010982">
    <property type="entry name" value="Lambda_DNA-bd_dom_sf"/>
</dbReference>
<name>A0ABN4BI17_9CLOT</name>
<feature type="domain" description="HTH cro/C1-type" evidence="2">
    <location>
        <begin position="6"/>
        <end position="61"/>
    </location>
</feature>
<dbReference type="PANTHER" id="PTHR46558:SF4">
    <property type="entry name" value="DNA-BIDING PHAGE PROTEIN"/>
    <property type="match status" value="1"/>
</dbReference>
<dbReference type="InterPro" id="IPR001387">
    <property type="entry name" value="Cro/C1-type_HTH"/>
</dbReference>
<dbReference type="PANTHER" id="PTHR46558">
    <property type="entry name" value="TRACRIPTIONAL REGULATORY PROTEIN-RELATED-RELATED"/>
    <property type="match status" value="1"/>
</dbReference>
<sequence>MVKNRLLEIRLKLGYKKQKDFAEFLGIKRVQYNKYENNKEQPTLETLYKISLKLGIKMEDIIYLDK</sequence>
<evidence type="ECO:0000313" key="4">
    <source>
        <dbReference type="Proteomes" id="UP000017590"/>
    </source>
</evidence>
<proteinExistence type="predicted"/>
<dbReference type="SMART" id="SM00530">
    <property type="entry name" value="HTH_XRE"/>
    <property type="match status" value="1"/>
</dbReference>
<evidence type="ECO:0000259" key="2">
    <source>
        <dbReference type="PROSITE" id="PS50943"/>
    </source>
</evidence>
<accession>A0ABN4BI17</accession>
<keyword evidence="1" id="KW-0238">DNA-binding</keyword>
<organism evidence="3 4">
    <name type="scientific">Clostridium autoethanogenum DSM 10061</name>
    <dbReference type="NCBI Taxonomy" id="1341692"/>
    <lineage>
        <taxon>Bacteria</taxon>
        <taxon>Bacillati</taxon>
        <taxon>Bacillota</taxon>
        <taxon>Clostridia</taxon>
        <taxon>Eubacteriales</taxon>
        <taxon>Clostridiaceae</taxon>
        <taxon>Clostridium</taxon>
    </lineage>
</organism>
<dbReference type="SUPFAM" id="SSF47413">
    <property type="entry name" value="lambda repressor-like DNA-binding domains"/>
    <property type="match status" value="1"/>
</dbReference>